<feature type="domain" description="T6SS Phospholipase effector Tle1-like catalytic" evidence="1">
    <location>
        <begin position="53"/>
        <end position="354"/>
    </location>
</feature>
<dbReference type="SUPFAM" id="SSF53474">
    <property type="entry name" value="alpha/beta-Hydrolases"/>
    <property type="match status" value="1"/>
</dbReference>
<dbReference type="HOGENOM" id="CLU_005049_5_1_1"/>
<dbReference type="InterPro" id="IPR029058">
    <property type="entry name" value="AB_hydrolase_fold"/>
</dbReference>
<protein>
    <recommendedName>
        <fullName evidence="1">T6SS Phospholipase effector Tle1-like catalytic domain-containing protein</fullName>
    </recommendedName>
</protein>
<dbReference type="OrthoDB" id="538223at2759"/>
<dbReference type="InterPro" id="IPR018712">
    <property type="entry name" value="Tle1-like_cat"/>
</dbReference>
<dbReference type="AlphaFoldDB" id="A0A0C3EYD6"/>
<accession>A0A0C3EYD6</accession>
<dbReference type="STRING" id="765440.A0A0C3EYD6"/>
<keyword evidence="3" id="KW-1185">Reference proteome</keyword>
<evidence type="ECO:0000313" key="3">
    <source>
        <dbReference type="Proteomes" id="UP000054166"/>
    </source>
</evidence>
<proteinExistence type="predicted"/>
<name>A0A0C3EYD6_PILCF</name>
<dbReference type="Pfam" id="PF09994">
    <property type="entry name" value="T6SS_Tle1-like_cat"/>
    <property type="match status" value="1"/>
</dbReference>
<sequence>MQIRLHKRLSLLLLTIIYRAFYSLFMEGRWREEPHFDLIPCKCNPAEGGTPGRRLVVCMDGSSHQFGTKNTNVVELHAHIMKSDEQIPWYHSGMGTYGRPSNRSLAYWMRAVFNKIDLAIAINLEDVIMEAYKFLSNEYEDGDRIYLFGYSRGAYQARVLAGMIEKMGLICRHQERQIPFAYELYADRLKNPKGEELAANFKRSFCRENVRVHFVGVWDTISSVGLFRGQLLPLITESCDHICLFRHALALDECRVKFLPEYVFGARSTAPHAYTSHIRPYLHVVDVGSSIVGDGEGDGFVFWEWESPRRRYTRASLPRIKEVWFAGSHADIGGGNRENINLQSGDIPLRWMRNEAIMAGLILHPTDIDWKAEDLERRPERSLKPGWWPMELLPIRRLSYGKKDATNRSESTFHVFCQLTITIRPRMGRGRKIVPGQKIHASVLLKPRYRPKAKLCSPDVTWPTCVDFNDPCELEKLTDLDDKWEKDRFDPAMANFLVDKLRQPGCQPLEFIVRLCHIASLSL</sequence>
<dbReference type="Proteomes" id="UP000054166">
    <property type="component" value="Unassembled WGS sequence"/>
</dbReference>
<reference evidence="3" key="2">
    <citation type="submission" date="2015-01" db="EMBL/GenBank/DDBJ databases">
        <title>Evolutionary Origins and Diversification of the Mycorrhizal Mutualists.</title>
        <authorList>
            <consortium name="DOE Joint Genome Institute"/>
            <consortium name="Mycorrhizal Genomics Consortium"/>
            <person name="Kohler A."/>
            <person name="Kuo A."/>
            <person name="Nagy L.G."/>
            <person name="Floudas D."/>
            <person name="Copeland A."/>
            <person name="Barry K.W."/>
            <person name="Cichocki N."/>
            <person name="Veneault-Fourrey C."/>
            <person name="LaButti K."/>
            <person name="Lindquist E.A."/>
            <person name="Lipzen A."/>
            <person name="Lundell T."/>
            <person name="Morin E."/>
            <person name="Murat C."/>
            <person name="Riley R."/>
            <person name="Ohm R."/>
            <person name="Sun H."/>
            <person name="Tunlid A."/>
            <person name="Henrissat B."/>
            <person name="Grigoriev I.V."/>
            <person name="Hibbett D.S."/>
            <person name="Martin F."/>
        </authorList>
    </citation>
    <scope>NUCLEOTIDE SEQUENCE [LARGE SCALE GENOMIC DNA]</scope>
    <source>
        <strain evidence="3">F 1598</strain>
    </source>
</reference>
<dbReference type="EMBL" id="KN833098">
    <property type="protein sequence ID" value="KIM72979.1"/>
    <property type="molecule type" value="Genomic_DNA"/>
</dbReference>
<gene>
    <name evidence="2" type="ORF">PILCRDRAFT_734875</name>
</gene>
<dbReference type="PANTHER" id="PTHR33840">
    <property type="match status" value="1"/>
</dbReference>
<organism evidence="2 3">
    <name type="scientific">Piloderma croceum (strain F 1598)</name>
    <dbReference type="NCBI Taxonomy" id="765440"/>
    <lineage>
        <taxon>Eukaryota</taxon>
        <taxon>Fungi</taxon>
        <taxon>Dikarya</taxon>
        <taxon>Basidiomycota</taxon>
        <taxon>Agaricomycotina</taxon>
        <taxon>Agaricomycetes</taxon>
        <taxon>Agaricomycetidae</taxon>
        <taxon>Atheliales</taxon>
        <taxon>Atheliaceae</taxon>
        <taxon>Piloderma</taxon>
    </lineage>
</organism>
<dbReference type="PANTHER" id="PTHR33840:SF1">
    <property type="entry name" value="TLE1 PHOSPHOLIPASE DOMAIN-CONTAINING PROTEIN"/>
    <property type="match status" value="1"/>
</dbReference>
<dbReference type="InParanoid" id="A0A0C3EYD6"/>
<evidence type="ECO:0000313" key="2">
    <source>
        <dbReference type="EMBL" id="KIM72979.1"/>
    </source>
</evidence>
<reference evidence="2 3" key="1">
    <citation type="submission" date="2014-04" db="EMBL/GenBank/DDBJ databases">
        <authorList>
            <consortium name="DOE Joint Genome Institute"/>
            <person name="Kuo A."/>
            <person name="Tarkka M."/>
            <person name="Buscot F."/>
            <person name="Kohler A."/>
            <person name="Nagy L.G."/>
            <person name="Floudas D."/>
            <person name="Copeland A."/>
            <person name="Barry K.W."/>
            <person name="Cichocki N."/>
            <person name="Veneault-Fourrey C."/>
            <person name="LaButti K."/>
            <person name="Lindquist E.A."/>
            <person name="Lipzen A."/>
            <person name="Lundell T."/>
            <person name="Morin E."/>
            <person name="Murat C."/>
            <person name="Sun H."/>
            <person name="Tunlid A."/>
            <person name="Henrissat B."/>
            <person name="Grigoriev I.V."/>
            <person name="Hibbett D.S."/>
            <person name="Martin F."/>
            <person name="Nordberg H.P."/>
            <person name="Cantor M.N."/>
            <person name="Hua S.X."/>
        </authorList>
    </citation>
    <scope>NUCLEOTIDE SEQUENCE [LARGE SCALE GENOMIC DNA]</scope>
    <source>
        <strain evidence="2 3">F 1598</strain>
    </source>
</reference>
<evidence type="ECO:0000259" key="1">
    <source>
        <dbReference type="Pfam" id="PF09994"/>
    </source>
</evidence>